<comment type="caution">
    <text evidence="1">The sequence shown here is derived from an EMBL/GenBank/DDBJ whole genome shotgun (WGS) entry which is preliminary data.</text>
</comment>
<sequence>MRVPVTRHGYADVAPDKIKLSLALPHQAIYKSQDVYVLANHPKLSAAQTRTMR</sequence>
<dbReference type="Proteomes" id="UP001274830">
    <property type="component" value="Unassembled WGS sequence"/>
</dbReference>
<gene>
    <name evidence="1" type="primary">ATP16_1</name>
    <name evidence="1" type="ORF">LTR78_005169</name>
</gene>
<dbReference type="AlphaFoldDB" id="A0AAE0WN41"/>
<proteinExistence type="predicted"/>
<name>A0AAE0WN41_9PEZI</name>
<dbReference type="RefSeq" id="XP_064695735.1">
    <property type="nucleotide sequence ID" value="XM_064836344.1"/>
</dbReference>
<organism evidence="1 2">
    <name type="scientific">Recurvomyces mirabilis</name>
    <dbReference type="NCBI Taxonomy" id="574656"/>
    <lineage>
        <taxon>Eukaryota</taxon>
        <taxon>Fungi</taxon>
        <taxon>Dikarya</taxon>
        <taxon>Ascomycota</taxon>
        <taxon>Pezizomycotina</taxon>
        <taxon>Dothideomycetes</taxon>
        <taxon>Dothideomycetidae</taxon>
        <taxon>Mycosphaerellales</taxon>
        <taxon>Teratosphaeriaceae</taxon>
        <taxon>Recurvomyces</taxon>
    </lineage>
</organism>
<evidence type="ECO:0000313" key="2">
    <source>
        <dbReference type="Proteomes" id="UP001274830"/>
    </source>
</evidence>
<reference evidence="1" key="1">
    <citation type="submission" date="2023-07" db="EMBL/GenBank/DDBJ databases">
        <title>Black Yeasts Isolated from many extreme environments.</title>
        <authorList>
            <person name="Coleine C."/>
            <person name="Stajich J.E."/>
            <person name="Selbmann L."/>
        </authorList>
    </citation>
    <scope>NUCLEOTIDE SEQUENCE</scope>
    <source>
        <strain evidence="1">CCFEE 5485</strain>
    </source>
</reference>
<dbReference type="GeneID" id="89960879"/>
<evidence type="ECO:0000313" key="1">
    <source>
        <dbReference type="EMBL" id="KAK3674825.1"/>
    </source>
</evidence>
<accession>A0AAE0WN41</accession>
<protein>
    <submittedName>
        <fullName evidence="1">Delta subunit of the central stalk of mitochondrial F1F0 ATP synthase, atp16</fullName>
    </submittedName>
</protein>
<keyword evidence="2" id="KW-1185">Reference proteome</keyword>
<dbReference type="EMBL" id="JAUTXT010000017">
    <property type="protein sequence ID" value="KAK3674825.1"/>
    <property type="molecule type" value="Genomic_DNA"/>
</dbReference>